<reference evidence="2" key="2">
    <citation type="journal article" date="2023" name="Commun. Biol.">
        <title>Intrasexual cuticular hydrocarbon dimorphism in a wasp sheds light on hydrocarbon biosynthesis genes in Hymenoptera.</title>
        <authorList>
            <person name="Moris V.C."/>
            <person name="Podsiadlowski L."/>
            <person name="Martin S."/>
            <person name="Oeyen J.P."/>
            <person name="Donath A."/>
            <person name="Petersen M."/>
            <person name="Wilbrandt J."/>
            <person name="Misof B."/>
            <person name="Liedtke D."/>
            <person name="Thamm M."/>
            <person name="Scheiner R."/>
            <person name="Schmitt T."/>
            <person name="Niehuis O."/>
        </authorList>
    </citation>
    <scope>NUCLEOTIDE SEQUENCE</scope>
    <source>
        <strain evidence="2">GBR_01_08_01A</strain>
    </source>
</reference>
<protein>
    <submittedName>
        <fullName evidence="2">Uncharacterized protein</fullName>
    </submittedName>
</protein>
<feature type="compositionally biased region" description="Low complexity" evidence="1">
    <location>
        <begin position="42"/>
        <end position="55"/>
    </location>
</feature>
<dbReference type="EMBL" id="JAIFRP010000012">
    <property type="protein sequence ID" value="KAK2586522.1"/>
    <property type="molecule type" value="Genomic_DNA"/>
</dbReference>
<reference evidence="2" key="1">
    <citation type="submission" date="2021-08" db="EMBL/GenBank/DDBJ databases">
        <authorList>
            <person name="Misof B."/>
            <person name="Oliver O."/>
            <person name="Podsiadlowski L."/>
            <person name="Donath A."/>
            <person name="Peters R."/>
            <person name="Mayer C."/>
            <person name="Rust J."/>
            <person name="Gunkel S."/>
            <person name="Lesny P."/>
            <person name="Martin S."/>
            <person name="Oeyen J.P."/>
            <person name="Petersen M."/>
            <person name="Panagiotis P."/>
            <person name="Wilbrandt J."/>
            <person name="Tanja T."/>
        </authorList>
    </citation>
    <scope>NUCLEOTIDE SEQUENCE</scope>
    <source>
        <strain evidence="2">GBR_01_08_01A</strain>
        <tissue evidence="2">Thorax + abdomen</tissue>
    </source>
</reference>
<evidence type="ECO:0000313" key="2">
    <source>
        <dbReference type="EMBL" id="KAK2586522.1"/>
    </source>
</evidence>
<dbReference type="AlphaFoldDB" id="A0AAD9RV51"/>
<dbReference type="Proteomes" id="UP001258017">
    <property type="component" value="Unassembled WGS sequence"/>
</dbReference>
<gene>
    <name evidence="2" type="ORF">KPH14_011414</name>
</gene>
<proteinExistence type="predicted"/>
<name>A0AAD9RV51_9HYME</name>
<evidence type="ECO:0000313" key="3">
    <source>
        <dbReference type="Proteomes" id="UP001258017"/>
    </source>
</evidence>
<comment type="caution">
    <text evidence="2">The sequence shown here is derived from an EMBL/GenBank/DDBJ whole genome shotgun (WGS) entry which is preliminary data.</text>
</comment>
<keyword evidence="3" id="KW-1185">Reference proteome</keyword>
<feature type="region of interest" description="Disordered" evidence="1">
    <location>
        <begin position="27"/>
        <end position="69"/>
    </location>
</feature>
<evidence type="ECO:0000256" key="1">
    <source>
        <dbReference type="SAM" id="MobiDB-lite"/>
    </source>
</evidence>
<organism evidence="2 3">
    <name type="scientific">Odynerus spinipes</name>
    <dbReference type="NCBI Taxonomy" id="1348599"/>
    <lineage>
        <taxon>Eukaryota</taxon>
        <taxon>Metazoa</taxon>
        <taxon>Ecdysozoa</taxon>
        <taxon>Arthropoda</taxon>
        <taxon>Hexapoda</taxon>
        <taxon>Insecta</taxon>
        <taxon>Pterygota</taxon>
        <taxon>Neoptera</taxon>
        <taxon>Endopterygota</taxon>
        <taxon>Hymenoptera</taxon>
        <taxon>Apocrita</taxon>
        <taxon>Aculeata</taxon>
        <taxon>Vespoidea</taxon>
        <taxon>Vespidae</taxon>
        <taxon>Eumeninae</taxon>
        <taxon>Odynerus</taxon>
    </lineage>
</organism>
<accession>A0AAD9RV51</accession>
<sequence length="101" mass="11405">MYAQIGRTLAGAAASFIQQNHKSSWSSKLAVAIDDRHGTASHQQQHQQQQQQQQQPYRPSQHATPMPLEVKKKFCNRITDAGNYCGEYESLDKMRLGSDTD</sequence>